<accession>A0A1I1IZA6</accession>
<dbReference type="STRING" id="574651.SAMN04487968_10639"/>
<dbReference type="Pfam" id="PF05045">
    <property type="entry name" value="RgpF"/>
    <property type="match status" value="1"/>
</dbReference>
<proteinExistence type="predicted"/>
<keyword evidence="2" id="KW-0808">Transferase</keyword>
<dbReference type="OrthoDB" id="9815339at2"/>
<feature type="compositionally biased region" description="Low complexity" evidence="1">
    <location>
        <begin position="595"/>
        <end position="606"/>
    </location>
</feature>
<keyword evidence="3" id="KW-1185">Reference proteome</keyword>
<gene>
    <name evidence="2" type="ORF">SAMN04487968_10639</name>
</gene>
<dbReference type="Proteomes" id="UP000198832">
    <property type="component" value="Unassembled WGS sequence"/>
</dbReference>
<feature type="region of interest" description="Disordered" evidence="1">
    <location>
        <begin position="584"/>
        <end position="640"/>
    </location>
</feature>
<dbReference type="RefSeq" id="WP_091122954.1">
    <property type="nucleotide sequence ID" value="NZ_FOLB01000006.1"/>
</dbReference>
<evidence type="ECO:0000313" key="2">
    <source>
        <dbReference type="EMBL" id="SFC38550.1"/>
    </source>
</evidence>
<evidence type="ECO:0000313" key="3">
    <source>
        <dbReference type="Proteomes" id="UP000198832"/>
    </source>
</evidence>
<dbReference type="GO" id="GO:0016740">
    <property type="term" value="F:transferase activity"/>
    <property type="evidence" value="ECO:0007669"/>
    <property type="project" value="UniProtKB-KW"/>
</dbReference>
<sequence>MRRIAFYHFYDARPQVDEFVTHHLRALRGHAARIVVVANCALDPVSRERLAAVADDVWERDNIGFDVWAFKEGLAKLGAEALAEYDELLLTNCTFFGPLGSYEPLFAEMDADADLDFWGISEHDAVEPHPFIDGAPRMEAHLQSHWIAVRRRMFTSEAWRQFWDEMPMTPTYLEAVSHYEARLTHHFDQAGFRHRVAFPATDFPSQHPIMDTPGLMIDAGCPIVKRRALFREPLYTESLALDGRELRRKIERTGYPMDHLFANLARTTKPRDLVTNLGLLEILPDVDLGYDAERPLRVVALVHIFYPEMTDLLLDHLDTLPSGYDLVVTTPLEEARTEIEAVLKRRGVVAEVRLVDNQGRDMAALLVGCADIIESDDYDVIVRLHSKMSPQDAAGVGEMFRRHLLQNLLPGPGHAASLLKLFQESPTLGVVVPPVIHIGYPTLGHAWFTNRGPAAREARRLRIDVPFDDSTPVAAYGSMFVARPAALRPLLRGGYRYSDFPDNGGYADGALTHVLERLVCYGALSEGMHVHEVLSTELASLNYGYLEYKYQAVAAGMPGTAREQIDFLHRTQRRLARLRRVNRRLREAHGRTGAKKSASSSVVPVAPRRRPGPRATAGRLLRAPSQVARRLARQARESRS</sequence>
<dbReference type="InterPro" id="IPR007739">
    <property type="entry name" value="RgpF"/>
</dbReference>
<reference evidence="2 3" key="1">
    <citation type="submission" date="2016-10" db="EMBL/GenBank/DDBJ databases">
        <authorList>
            <person name="de Groot N.N."/>
        </authorList>
    </citation>
    <scope>NUCLEOTIDE SEQUENCE [LARGE SCALE GENOMIC DNA]</scope>
    <source>
        <strain evidence="2 3">CGMCC 1.7056</strain>
    </source>
</reference>
<name>A0A1I1IZA6_9ACTN</name>
<dbReference type="EMBL" id="FOLB01000006">
    <property type="protein sequence ID" value="SFC38550.1"/>
    <property type="molecule type" value="Genomic_DNA"/>
</dbReference>
<organism evidence="2 3">
    <name type="scientific">Nocardioides terrae</name>
    <dbReference type="NCBI Taxonomy" id="574651"/>
    <lineage>
        <taxon>Bacteria</taxon>
        <taxon>Bacillati</taxon>
        <taxon>Actinomycetota</taxon>
        <taxon>Actinomycetes</taxon>
        <taxon>Propionibacteriales</taxon>
        <taxon>Nocardioidaceae</taxon>
        <taxon>Nocardioides</taxon>
    </lineage>
</organism>
<evidence type="ECO:0000256" key="1">
    <source>
        <dbReference type="SAM" id="MobiDB-lite"/>
    </source>
</evidence>
<protein>
    <submittedName>
        <fullName evidence="2">Rhamnosyltransferase</fullName>
    </submittedName>
</protein>
<dbReference type="AlphaFoldDB" id="A0A1I1IZA6"/>